<dbReference type="EMBL" id="CP035467">
    <property type="protein sequence ID" value="QCW84485.1"/>
    <property type="molecule type" value="Genomic_DNA"/>
</dbReference>
<dbReference type="Proteomes" id="UP000305881">
    <property type="component" value="Chromosome"/>
</dbReference>
<reference evidence="4" key="1">
    <citation type="journal article" date="2019" name="J. Bacteriol.">
        <title>A Mutagenic Screen Identifies a TonB-Dependent Receptor Required for the Lanthanide Metal Switch in the Type I Methanotroph 'Methylotuvimicrobium buryatense' 5GB1C.</title>
        <authorList>
            <person name="Groom J.D."/>
            <person name="Ford S.M."/>
            <person name="Pesesky M.W."/>
            <person name="Lidstrom M.E."/>
        </authorList>
    </citation>
    <scope>NUCLEOTIDE SEQUENCE [LARGE SCALE GENOMIC DNA]</scope>
    <source>
        <strain evidence="4">5GB1C</strain>
    </source>
</reference>
<keyword evidence="4" id="KW-1185">Reference proteome</keyword>
<evidence type="ECO:0008006" key="5">
    <source>
        <dbReference type="Google" id="ProtNLM"/>
    </source>
</evidence>
<evidence type="ECO:0000313" key="3">
    <source>
        <dbReference type="EMBL" id="QCW84485.1"/>
    </source>
</evidence>
<dbReference type="RefSeq" id="WP_014150259.1">
    <property type="nucleotide sequence ID" value="NZ_CP035467.1"/>
</dbReference>
<keyword evidence="2" id="KW-0732">Signal</keyword>
<dbReference type="KEGG" id="mbur:EQU24_21275"/>
<feature type="chain" id="PRO_5020423107" description="RcnB family protein" evidence="2">
    <location>
        <begin position="25"/>
        <end position="162"/>
    </location>
</feature>
<evidence type="ECO:0000256" key="2">
    <source>
        <dbReference type="SAM" id="SignalP"/>
    </source>
</evidence>
<sequence length="162" mass="18867">MKSLTKIVVLAMSAMLLMNSAVYAQDHRPRSSRHSYSKQRTAPPQAPRTRIYATPRQHYTPSPPYPHYYKPGHRTRPLPRGASRIVIDRSSYYFYDGFYYQPFQSGYIIVDAPIGAIIATLPRLHHQMIWRGSPYFVVGNTFYRRHPRGYIVVNNPGIVLWR</sequence>
<feature type="signal peptide" evidence="2">
    <location>
        <begin position="1"/>
        <end position="24"/>
    </location>
</feature>
<evidence type="ECO:0000313" key="4">
    <source>
        <dbReference type="Proteomes" id="UP000305881"/>
    </source>
</evidence>
<dbReference type="STRING" id="675511.GCA_000341735_03174"/>
<dbReference type="OrthoDB" id="196716at2"/>
<gene>
    <name evidence="3" type="ORF">EQU24_21275</name>
</gene>
<accession>A0A4V1IKD1</accession>
<dbReference type="Pfam" id="PF20125">
    <property type="entry name" value="DUF6515"/>
    <property type="match status" value="1"/>
</dbReference>
<feature type="region of interest" description="Disordered" evidence="1">
    <location>
        <begin position="28"/>
        <end position="58"/>
    </location>
</feature>
<evidence type="ECO:0000256" key="1">
    <source>
        <dbReference type="SAM" id="MobiDB-lite"/>
    </source>
</evidence>
<dbReference type="InterPro" id="IPR045398">
    <property type="entry name" value="DUF6515"/>
</dbReference>
<organism evidence="3 4">
    <name type="scientific">Methylotuvimicrobium buryatense</name>
    <name type="common">Methylomicrobium buryatense</name>
    <dbReference type="NCBI Taxonomy" id="95641"/>
    <lineage>
        <taxon>Bacteria</taxon>
        <taxon>Pseudomonadati</taxon>
        <taxon>Pseudomonadota</taxon>
        <taxon>Gammaproteobacteria</taxon>
        <taxon>Methylococcales</taxon>
        <taxon>Methylococcaceae</taxon>
        <taxon>Methylotuvimicrobium</taxon>
    </lineage>
</organism>
<proteinExistence type="predicted"/>
<dbReference type="AlphaFoldDB" id="A0A4V1IKD1"/>
<protein>
    <recommendedName>
        <fullName evidence="5">RcnB family protein</fullName>
    </recommendedName>
</protein>
<name>A0A4V1IKD1_METBY</name>